<dbReference type="PANTHER" id="PTHR38436:SF1">
    <property type="entry name" value="ESTER CYCLASE"/>
    <property type="match status" value="1"/>
</dbReference>
<sequence length="125" mass="14482">MDSTNNKQNAIAFYKMAYEGKPRKAVELYVGEEYIQHNPLVGDGKESFIAYFEKMAKEYPEKSIEFVRAVAEGNLVALHTHQTWPGGIEYVTMDFFRFDENGKVVEHWDSIQEIPKESAHNNPMY</sequence>
<evidence type="ECO:0000259" key="1">
    <source>
        <dbReference type="Pfam" id="PF12680"/>
    </source>
</evidence>
<dbReference type="InterPro" id="IPR037401">
    <property type="entry name" value="SnoaL-like"/>
</dbReference>
<dbReference type="InterPro" id="IPR009959">
    <property type="entry name" value="Cyclase_SnoaL-like"/>
</dbReference>
<protein>
    <recommendedName>
        <fullName evidence="1">SnoaL-like domain-containing protein</fullName>
    </recommendedName>
</protein>
<dbReference type="EMBL" id="DRQG01000084">
    <property type="protein sequence ID" value="HGY55786.1"/>
    <property type="molecule type" value="Genomic_DNA"/>
</dbReference>
<feature type="domain" description="SnoaL-like" evidence="1">
    <location>
        <begin position="12"/>
        <end position="107"/>
    </location>
</feature>
<dbReference type="Pfam" id="PF12680">
    <property type="entry name" value="SnoaL_2"/>
    <property type="match status" value="1"/>
</dbReference>
<comment type="caution">
    <text evidence="2">The sequence shown here is derived from an EMBL/GenBank/DDBJ whole genome shotgun (WGS) entry which is preliminary data.</text>
</comment>
<proteinExistence type="predicted"/>
<organism evidence="2">
    <name type="scientific">Caldithrix abyssi</name>
    <dbReference type="NCBI Taxonomy" id="187145"/>
    <lineage>
        <taxon>Bacteria</taxon>
        <taxon>Pseudomonadati</taxon>
        <taxon>Calditrichota</taxon>
        <taxon>Calditrichia</taxon>
        <taxon>Calditrichales</taxon>
        <taxon>Calditrichaceae</taxon>
        <taxon>Caldithrix</taxon>
    </lineage>
</organism>
<dbReference type="SUPFAM" id="SSF54427">
    <property type="entry name" value="NTF2-like"/>
    <property type="match status" value="1"/>
</dbReference>
<dbReference type="Proteomes" id="UP000885779">
    <property type="component" value="Unassembled WGS sequence"/>
</dbReference>
<dbReference type="PANTHER" id="PTHR38436">
    <property type="entry name" value="POLYKETIDE CYCLASE SNOAL-LIKE DOMAIN"/>
    <property type="match status" value="1"/>
</dbReference>
<accession>A0A7V4WVV2</accession>
<dbReference type="InterPro" id="IPR032710">
    <property type="entry name" value="NTF2-like_dom_sf"/>
</dbReference>
<dbReference type="GO" id="GO:0030638">
    <property type="term" value="P:polyketide metabolic process"/>
    <property type="evidence" value="ECO:0007669"/>
    <property type="project" value="InterPro"/>
</dbReference>
<dbReference type="AlphaFoldDB" id="A0A7V4WVV2"/>
<gene>
    <name evidence="2" type="ORF">ENK44_08800</name>
</gene>
<name>A0A7V4WVV2_CALAY</name>
<reference evidence="2" key="1">
    <citation type="journal article" date="2020" name="mSystems">
        <title>Genome- and Community-Level Interaction Insights into Carbon Utilization and Element Cycling Functions of Hydrothermarchaeota in Hydrothermal Sediment.</title>
        <authorList>
            <person name="Zhou Z."/>
            <person name="Liu Y."/>
            <person name="Xu W."/>
            <person name="Pan J."/>
            <person name="Luo Z.H."/>
            <person name="Li M."/>
        </authorList>
    </citation>
    <scope>NUCLEOTIDE SEQUENCE [LARGE SCALE GENOMIC DNA]</scope>
    <source>
        <strain evidence="2">HyVt-577</strain>
    </source>
</reference>
<evidence type="ECO:0000313" key="2">
    <source>
        <dbReference type="EMBL" id="HGY55786.1"/>
    </source>
</evidence>
<dbReference type="Gene3D" id="3.10.450.50">
    <property type="match status" value="1"/>
</dbReference>